<comment type="catalytic activity">
    <reaction evidence="6">
        <text>[3Fe-4S](1+)-[protein] + Fe(2+)-[Dph3] = [3Fe-4S](0)-[protein] + Fe(3+)-[Dph3]</text>
        <dbReference type="Rhea" id="RHEA:71235"/>
        <dbReference type="Rhea" id="RHEA-COMP:17996"/>
        <dbReference type="Rhea" id="RHEA-COMP:17997"/>
        <dbReference type="Rhea" id="RHEA-COMP:18002"/>
        <dbReference type="Rhea" id="RHEA-COMP:18003"/>
        <dbReference type="ChEBI" id="CHEBI:29033"/>
        <dbReference type="ChEBI" id="CHEBI:29034"/>
        <dbReference type="ChEBI" id="CHEBI:33751"/>
        <dbReference type="ChEBI" id="CHEBI:47402"/>
        <dbReference type="ChEBI" id="CHEBI:83228"/>
    </reaction>
</comment>
<dbReference type="AlphaFoldDB" id="A0A5N6TM60"/>
<feature type="domain" description="DPH-type MB" evidence="10">
    <location>
        <begin position="365"/>
        <end position="421"/>
    </location>
</feature>
<dbReference type="InterPro" id="IPR036671">
    <property type="entry name" value="DPH_MB_sf"/>
</dbReference>
<keyword evidence="4" id="KW-0408">Iron</keyword>
<protein>
    <recommendedName>
        <fullName evidence="7">Diphthamide biosynthesis protein 3</fullName>
    </recommendedName>
</protein>
<dbReference type="EMBL" id="ML742208">
    <property type="protein sequence ID" value="KAE8147425.1"/>
    <property type="molecule type" value="Genomic_DNA"/>
</dbReference>
<keyword evidence="9" id="KW-0175">Coiled coil</keyword>
<dbReference type="Proteomes" id="UP000325780">
    <property type="component" value="Unassembled WGS sequence"/>
</dbReference>
<comment type="catalytic activity">
    <reaction evidence="8">
        <text>2 [3Fe-4S](0)-[protein] + 2 Fe(2+)-[Dph3] + NADH = 2 [4Fe-4S](1+)-[protein] + 2 [Dph3] + NAD(+) + H(+)</text>
        <dbReference type="Rhea" id="RHEA:71239"/>
        <dbReference type="Rhea" id="RHEA-COMP:17997"/>
        <dbReference type="Rhea" id="RHEA-COMP:17998"/>
        <dbReference type="Rhea" id="RHEA-COMP:18001"/>
        <dbReference type="Rhea" id="RHEA-COMP:18002"/>
        <dbReference type="ChEBI" id="CHEBI:15378"/>
        <dbReference type="ChEBI" id="CHEBI:29033"/>
        <dbReference type="ChEBI" id="CHEBI:33723"/>
        <dbReference type="ChEBI" id="CHEBI:47402"/>
        <dbReference type="ChEBI" id="CHEBI:57540"/>
        <dbReference type="ChEBI" id="CHEBI:57945"/>
        <dbReference type="ChEBI" id="CHEBI:83228"/>
    </reaction>
</comment>
<gene>
    <name evidence="11" type="ORF">BDV25DRAFT_132092</name>
</gene>
<evidence type="ECO:0000256" key="6">
    <source>
        <dbReference type="ARBA" id="ARBA00036267"/>
    </source>
</evidence>
<comment type="cofactor">
    <cofactor evidence="1">
        <name>Fe(2+)</name>
        <dbReference type="ChEBI" id="CHEBI:29033"/>
    </cofactor>
</comment>
<keyword evidence="12" id="KW-1185">Reference proteome</keyword>
<evidence type="ECO:0000313" key="12">
    <source>
        <dbReference type="Proteomes" id="UP000325780"/>
    </source>
</evidence>
<evidence type="ECO:0000256" key="2">
    <source>
        <dbReference type="ARBA" id="ARBA00005156"/>
    </source>
</evidence>
<dbReference type="GO" id="GO:0046872">
    <property type="term" value="F:metal ion binding"/>
    <property type="evidence" value="ECO:0007669"/>
    <property type="project" value="UniProtKB-KW"/>
</dbReference>
<accession>A0A5N6TM60</accession>
<dbReference type="Pfam" id="PF05207">
    <property type="entry name" value="Zn_ribbon_CSL"/>
    <property type="match status" value="1"/>
</dbReference>
<dbReference type="FunFam" id="3.10.660.10:FF:000001">
    <property type="entry name" value="Diphthamide biosynthesis 3"/>
    <property type="match status" value="1"/>
</dbReference>
<reference evidence="11 12" key="1">
    <citation type="submission" date="2019-04" db="EMBL/GenBank/DDBJ databases">
        <title>Friends and foes A comparative genomics study of 23 Aspergillus species from section Flavi.</title>
        <authorList>
            <consortium name="DOE Joint Genome Institute"/>
            <person name="Kjaerbolling I."/>
            <person name="Vesth T."/>
            <person name="Frisvad J.C."/>
            <person name="Nybo J.L."/>
            <person name="Theobald S."/>
            <person name="Kildgaard S."/>
            <person name="Isbrandt T."/>
            <person name="Kuo A."/>
            <person name="Sato A."/>
            <person name="Lyhne E.K."/>
            <person name="Kogle M.E."/>
            <person name="Wiebenga A."/>
            <person name="Kun R.S."/>
            <person name="Lubbers R.J."/>
            <person name="Makela M.R."/>
            <person name="Barry K."/>
            <person name="Chovatia M."/>
            <person name="Clum A."/>
            <person name="Daum C."/>
            <person name="Haridas S."/>
            <person name="He G."/>
            <person name="LaButti K."/>
            <person name="Lipzen A."/>
            <person name="Mondo S."/>
            <person name="Riley R."/>
            <person name="Salamov A."/>
            <person name="Simmons B.A."/>
            <person name="Magnuson J.K."/>
            <person name="Henrissat B."/>
            <person name="Mortensen U.H."/>
            <person name="Larsen T.O."/>
            <person name="Devries R.P."/>
            <person name="Grigoriev I.V."/>
            <person name="Machida M."/>
            <person name="Baker S.E."/>
            <person name="Andersen M.R."/>
        </authorList>
    </citation>
    <scope>NUCLEOTIDE SEQUENCE [LARGE SCALE GENOMIC DNA]</scope>
    <source>
        <strain evidence="11 12">IBT 18842</strain>
    </source>
</reference>
<evidence type="ECO:0000313" key="11">
    <source>
        <dbReference type="EMBL" id="KAE8147425.1"/>
    </source>
</evidence>
<dbReference type="SUPFAM" id="SSF144217">
    <property type="entry name" value="CSL zinc finger"/>
    <property type="match status" value="1"/>
</dbReference>
<evidence type="ECO:0000256" key="3">
    <source>
        <dbReference type="ARBA" id="ARBA00022723"/>
    </source>
</evidence>
<sequence length="441" mass="48885">MIPPCDTTILENNPQFKKLYTNLTVNLLNPDGSTRVNDALPARRVVLEELQDCRTRIAKKQLKKQVLRQVAFDPDNGLPDDLRDTVTIVSLYLDSSPNGLDADDGDRDGASALSLLAPDIETFYSELPAVMPPFSKTLSSYLRDLHAIANVGDTTTSTAPEPPRTRLRARQAAIKTPETLAPQLQDRLRTLRHKELSEAPAARIRMAATAAEVLSTRAAVLERTVMLLERAKHGALARATKAKAEHLATVAHGVEGKLNVMKLDIAATIYTPETTAALHRYDQHLYDIRERLEERQAAALEDLKAYEEETNQANSGPMKEITQKYGDLVQKIEDTKAEIERMHCIHNGLERSSNSAKMADEALSIYDEIEIEDMTFDPVLQIYHYPCPCGDRFEIAIDDLRDGEEIAVCPSCSLMIKVIFDMDDLAKDDKQGGAGAVPVQA</sequence>
<dbReference type="Gene3D" id="3.10.660.10">
    <property type="entry name" value="DPH Zinc finger"/>
    <property type="match status" value="1"/>
</dbReference>
<comment type="pathway">
    <text evidence="2">Protein modification; peptidyl-diphthamide biosynthesis.</text>
</comment>
<proteinExistence type="inferred from homology"/>
<dbReference type="InterPro" id="IPR007872">
    <property type="entry name" value="DPH_MB_dom"/>
</dbReference>
<dbReference type="PROSITE" id="PS51074">
    <property type="entry name" value="DPH_MB"/>
    <property type="match status" value="1"/>
</dbReference>
<organism evidence="11 12">
    <name type="scientific">Aspergillus avenaceus</name>
    <dbReference type="NCBI Taxonomy" id="36643"/>
    <lineage>
        <taxon>Eukaryota</taxon>
        <taxon>Fungi</taxon>
        <taxon>Dikarya</taxon>
        <taxon>Ascomycota</taxon>
        <taxon>Pezizomycotina</taxon>
        <taxon>Eurotiomycetes</taxon>
        <taxon>Eurotiomycetidae</taxon>
        <taxon>Eurotiales</taxon>
        <taxon>Aspergillaceae</taxon>
        <taxon>Aspergillus</taxon>
        <taxon>Aspergillus subgen. Circumdati</taxon>
    </lineage>
</organism>
<name>A0A5N6TM60_ASPAV</name>
<feature type="coiled-coil region" evidence="9">
    <location>
        <begin position="289"/>
        <end position="338"/>
    </location>
</feature>
<dbReference type="UniPathway" id="UPA00559"/>
<dbReference type="GO" id="GO:0017183">
    <property type="term" value="P:protein histidyl modification to diphthamide"/>
    <property type="evidence" value="ECO:0007669"/>
    <property type="project" value="UniProtKB-UniPathway"/>
</dbReference>
<evidence type="ECO:0000256" key="7">
    <source>
        <dbReference type="ARBA" id="ARBA00041070"/>
    </source>
</evidence>
<dbReference type="PANTHER" id="PTHR21454:SF31">
    <property type="entry name" value="DIPHTHAMIDE BIOSYNTHESIS PROTEIN 3"/>
    <property type="match status" value="1"/>
</dbReference>
<evidence type="ECO:0000256" key="8">
    <source>
        <dbReference type="ARBA" id="ARBA00048125"/>
    </source>
</evidence>
<evidence type="ECO:0000256" key="5">
    <source>
        <dbReference type="ARBA" id="ARBA00024032"/>
    </source>
</evidence>
<evidence type="ECO:0000259" key="10">
    <source>
        <dbReference type="PROSITE" id="PS51074"/>
    </source>
</evidence>
<comment type="similarity">
    <text evidence="5">Belongs to the DPH3 family.</text>
</comment>
<evidence type="ECO:0000256" key="9">
    <source>
        <dbReference type="SAM" id="Coils"/>
    </source>
</evidence>
<dbReference type="InterPro" id="IPR044248">
    <property type="entry name" value="DPH3/4-like"/>
</dbReference>
<keyword evidence="3" id="KW-0479">Metal-binding</keyword>
<evidence type="ECO:0000256" key="1">
    <source>
        <dbReference type="ARBA" id="ARBA00001954"/>
    </source>
</evidence>
<evidence type="ECO:0000256" key="4">
    <source>
        <dbReference type="ARBA" id="ARBA00023004"/>
    </source>
</evidence>
<dbReference type="PANTHER" id="PTHR21454">
    <property type="entry name" value="DPH3 HOMOLOG-RELATED"/>
    <property type="match status" value="1"/>
</dbReference>
<dbReference type="OrthoDB" id="66964at2759"/>